<feature type="transmembrane region" description="Helical" evidence="1">
    <location>
        <begin position="61"/>
        <end position="82"/>
    </location>
</feature>
<feature type="transmembrane region" description="Helical" evidence="1">
    <location>
        <begin position="384"/>
        <end position="401"/>
    </location>
</feature>
<dbReference type="AlphaFoldDB" id="A0A7W3QK13"/>
<feature type="transmembrane region" description="Helical" evidence="1">
    <location>
        <begin position="171"/>
        <end position="204"/>
    </location>
</feature>
<feature type="transmembrane region" description="Helical" evidence="1">
    <location>
        <begin position="297"/>
        <end position="318"/>
    </location>
</feature>
<feature type="transmembrane region" description="Helical" evidence="1">
    <location>
        <begin position="21"/>
        <end position="41"/>
    </location>
</feature>
<protein>
    <recommendedName>
        <fullName evidence="4">DUF2029 domain-containing protein</fullName>
    </recommendedName>
</protein>
<evidence type="ECO:0000313" key="3">
    <source>
        <dbReference type="Proteomes" id="UP000572680"/>
    </source>
</evidence>
<evidence type="ECO:0000313" key="2">
    <source>
        <dbReference type="EMBL" id="MBA8949902.1"/>
    </source>
</evidence>
<keyword evidence="1" id="KW-0472">Membrane</keyword>
<feature type="transmembrane region" description="Helical" evidence="1">
    <location>
        <begin position="225"/>
        <end position="252"/>
    </location>
</feature>
<dbReference type="Proteomes" id="UP000572680">
    <property type="component" value="Unassembled WGS sequence"/>
</dbReference>
<feature type="transmembrane region" description="Helical" evidence="1">
    <location>
        <begin position="453"/>
        <end position="474"/>
    </location>
</feature>
<comment type="caution">
    <text evidence="2">The sequence shown here is derived from an EMBL/GenBank/DDBJ whole genome shotgun (WGS) entry which is preliminary data.</text>
</comment>
<feature type="transmembrane region" description="Helical" evidence="1">
    <location>
        <begin position="94"/>
        <end position="114"/>
    </location>
</feature>
<feature type="transmembrane region" description="Helical" evidence="1">
    <location>
        <begin position="264"/>
        <end position="290"/>
    </location>
</feature>
<proteinExistence type="predicted"/>
<name>A0A7W3QK13_ACTNM</name>
<organism evidence="2 3">
    <name type="scientific">Actinomadura namibiensis</name>
    <dbReference type="NCBI Taxonomy" id="182080"/>
    <lineage>
        <taxon>Bacteria</taxon>
        <taxon>Bacillati</taxon>
        <taxon>Actinomycetota</taxon>
        <taxon>Actinomycetes</taxon>
        <taxon>Streptosporangiales</taxon>
        <taxon>Thermomonosporaceae</taxon>
        <taxon>Actinomadura</taxon>
    </lineage>
</organism>
<accession>A0A7W3QK13</accession>
<keyword evidence="3" id="KW-1185">Reference proteome</keyword>
<sequence>MRGLGGRLRWFGDGGARWGGAGLAVIGAAVLAMALICVQGPSYAVPRTGGWRWLDLRPSALTTLLLCWAVMAFGATGVYLALRGLRLGWRPSPTRLLVAGLAVTGVLAVLPVAGSTDLLSYALYGREAVLGLDPAVAVPQQLIDAHDPVARFAPRAWRKTPSVYGPLANGLFWLVALLGGASMAAITFLLKLVMAAAFAGTALVLDRITAADPDRRRRVHLLWTLNPLMLWAGVVGAHVDGLAALLMAAGLLAFHLRDRAPVPLLLLTGALLGAAAAVKAPFALAGLALAWTQRRSLRALAALALGAVAAIVPAYLLAGQATLQVMFTKLDGISPISPWRWPVRWAADASWTVTHETLGWTATALLFVLLAWRAPKAHEDFPEIRPLFVLCAAWLLASPLQRPWYDAMLFPLLALMPASCLDALLLFRNAAAESGQIPGVVPYRHWPLKNFGVYTYWYVSGAMLAFLTAIAAALPLPTRRTDGNATARRR</sequence>
<keyword evidence="1" id="KW-1133">Transmembrane helix</keyword>
<reference evidence="2 3" key="1">
    <citation type="submission" date="2020-08" db="EMBL/GenBank/DDBJ databases">
        <title>Genomic Encyclopedia of Type Strains, Phase IV (KMG-IV): sequencing the most valuable type-strain genomes for metagenomic binning, comparative biology and taxonomic classification.</title>
        <authorList>
            <person name="Goeker M."/>
        </authorList>
    </citation>
    <scope>NUCLEOTIDE SEQUENCE [LARGE SCALE GENOMIC DNA]</scope>
    <source>
        <strain evidence="2 3">DSM 44197</strain>
    </source>
</reference>
<dbReference type="Pfam" id="PF26314">
    <property type="entry name" value="MptA_B_family"/>
    <property type="match status" value="1"/>
</dbReference>
<dbReference type="EMBL" id="JACJIA010000002">
    <property type="protein sequence ID" value="MBA8949902.1"/>
    <property type="molecule type" value="Genomic_DNA"/>
</dbReference>
<keyword evidence="1" id="KW-0812">Transmembrane</keyword>
<feature type="transmembrane region" description="Helical" evidence="1">
    <location>
        <begin position="349"/>
        <end position="372"/>
    </location>
</feature>
<evidence type="ECO:0008006" key="4">
    <source>
        <dbReference type="Google" id="ProtNLM"/>
    </source>
</evidence>
<dbReference type="RefSeq" id="WP_182842403.1">
    <property type="nucleotide sequence ID" value="NZ_BAAALP010000027.1"/>
</dbReference>
<gene>
    <name evidence="2" type="ORF">HNR61_001515</name>
</gene>
<evidence type="ECO:0000256" key="1">
    <source>
        <dbReference type="SAM" id="Phobius"/>
    </source>
</evidence>